<dbReference type="Gene3D" id="3.30.70.2890">
    <property type="entry name" value="XS domain"/>
    <property type="match status" value="1"/>
</dbReference>
<comment type="caution">
    <text evidence="2">The sequence shown here is derived from an EMBL/GenBank/DDBJ whole genome shotgun (WGS) entry which is preliminary data.</text>
</comment>
<proteinExistence type="predicted"/>
<accession>A0AA39W849</accession>
<dbReference type="InterPro" id="IPR038588">
    <property type="entry name" value="XS_domain_sf"/>
</dbReference>
<dbReference type="InterPro" id="IPR045177">
    <property type="entry name" value="FDM1-5/IDN2"/>
</dbReference>
<organism evidence="2 3">
    <name type="scientific">Acer saccharum</name>
    <name type="common">Sugar maple</name>
    <dbReference type="NCBI Taxonomy" id="4024"/>
    <lineage>
        <taxon>Eukaryota</taxon>
        <taxon>Viridiplantae</taxon>
        <taxon>Streptophyta</taxon>
        <taxon>Embryophyta</taxon>
        <taxon>Tracheophyta</taxon>
        <taxon>Spermatophyta</taxon>
        <taxon>Magnoliopsida</taxon>
        <taxon>eudicotyledons</taxon>
        <taxon>Gunneridae</taxon>
        <taxon>Pentapetalae</taxon>
        <taxon>rosids</taxon>
        <taxon>malvids</taxon>
        <taxon>Sapindales</taxon>
        <taxon>Sapindaceae</taxon>
        <taxon>Hippocastanoideae</taxon>
        <taxon>Acereae</taxon>
        <taxon>Acer</taxon>
    </lineage>
</organism>
<sequence>MSQNSEDPAAKSHYPEVYDHEKDEWFLCPWMGVVANIKTLEKDGTYNWDRPEPATIPTSRPASKSHYSKVTDHGKDQLFVFPWVGIVANIKTIKKDGKYVGESGSKLRDKFRNKGFDVLKVQHLWNYEGHSGYAVVEFDKDWAGFRDAIIF</sequence>
<reference evidence="2" key="1">
    <citation type="journal article" date="2022" name="Plant J.">
        <title>Strategies of tolerance reflected in two North American maple genomes.</title>
        <authorList>
            <person name="McEvoy S.L."/>
            <person name="Sezen U.U."/>
            <person name="Trouern-Trend A."/>
            <person name="McMahon S.M."/>
            <person name="Schaberg P.G."/>
            <person name="Yang J."/>
            <person name="Wegrzyn J.L."/>
            <person name="Swenson N.G."/>
        </authorList>
    </citation>
    <scope>NUCLEOTIDE SEQUENCE</scope>
    <source>
        <strain evidence="2">NS2018</strain>
    </source>
</reference>
<evidence type="ECO:0000313" key="3">
    <source>
        <dbReference type="Proteomes" id="UP001168877"/>
    </source>
</evidence>
<protein>
    <recommendedName>
        <fullName evidence="1">XS domain-containing protein</fullName>
    </recommendedName>
</protein>
<dbReference type="Proteomes" id="UP001168877">
    <property type="component" value="Unassembled WGS sequence"/>
</dbReference>
<gene>
    <name evidence="2" type="ORF">LWI29_033499</name>
</gene>
<keyword evidence="3" id="KW-1185">Reference proteome</keyword>
<dbReference type="PANTHER" id="PTHR21596">
    <property type="entry name" value="RIBONUCLEASE P SUBUNIT P38"/>
    <property type="match status" value="1"/>
</dbReference>
<feature type="domain" description="XS" evidence="1">
    <location>
        <begin position="76"/>
        <end position="150"/>
    </location>
</feature>
<evidence type="ECO:0000259" key="1">
    <source>
        <dbReference type="Pfam" id="PF03468"/>
    </source>
</evidence>
<dbReference type="InterPro" id="IPR005380">
    <property type="entry name" value="XS_domain"/>
</dbReference>
<dbReference type="GO" id="GO:0080188">
    <property type="term" value="P:gene silencing by siRNA-directed DNA methylation"/>
    <property type="evidence" value="ECO:0007669"/>
    <property type="project" value="InterPro"/>
</dbReference>
<dbReference type="PANTHER" id="PTHR21596:SF23">
    <property type="entry name" value="FACTOR OF DNA METHYLATION 4"/>
    <property type="match status" value="1"/>
</dbReference>
<dbReference type="AlphaFoldDB" id="A0AA39W849"/>
<evidence type="ECO:0000313" key="2">
    <source>
        <dbReference type="EMBL" id="KAK0606041.1"/>
    </source>
</evidence>
<name>A0AA39W849_ACESA</name>
<dbReference type="Pfam" id="PF03468">
    <property type="entry name" value="XS"/>
    <property type="match status" value="1"/>
</dbReference>
<dbReference type="EMBL" id="JAUESC010000002">
    <property type="protein sequence ID" value="KAK0606041.1"/>
    <property type="molecule type" value="Genomic_DNA"/>
</dbReference>
<reference evidence="2" key="2">
    <citation type="submission" date="2023-06" db="EMBL/GenBank/DDBJ databases">
        <authorList>
            <person name="Swenson N.G."/>
            <person name="Wegrzyn J.L."/>
            <person name="Mcevoy S.L."/>
        </authorList>
    </citation>
    <scope>NUCLEOTIDE SEQUENCE</scope>
    <source>
        <strain evidence="2">NS2018</strain>
        <tissue evidence="2">Leaf</tissue>
    </source>
</reference>